<reference evidence="7 8" key="1">
    <citation type="submission" date="2017-02" db="EMBL/GenBank/DDBJ databases">
        <authorList>
            <person name="Peterson S.W."/>
        </authorList>
    </citation>
    <scope>NUCLEOTIDE SEQUENCE [LARGE SCALE GENOMIC DNA]</scope>
    <source>
        <strain evidence="7 8">USBA 369</strain>
    </source>
</reference>
<keyword evidence="3" id="KW-0805">Transcription regulation</keyword>
<keyword evidence="5" id="KW-0804">Transcription</keyword>
<keyword evidence="8" id="KW-1185">Reference proteome</keyword>
<dbReference type="InterPro" id="IPR005119">
    <property type="entry name" value="LysR_subst-bd"/>
</dbReference>
<evidence type="ECO:0000256" key="5">
    <source>
        <dbReference type="ARBA" id="ARBA00023163"/>
    </source>
</evidence>
<dbReference type="GO" id="GO:0003700">
    <property type="term" value="F:DNA-binding transcription factor activity"/>
    <property type="evidence" value="ECO:0007669"/>
    <property type="project" value="InterPro"/>
</dbReference>
<evidence type="ECO:0000256" key="1">
    <source>
        <dbReference type="ARBA" id="ARBA00009437"/>
    </source>
</evidence>
<dbReference type="InterPro" id="IPR036390">
    <property type="entry name" value="WH_DNA-bd_sf"/>
</dbReference>
<dbReference type="STRING" id="1365950.SAMN05428963_11858"/>
<evidence type="ECO:0000259" key="6">
    <source>
        <dbReference type="PROSITE" id="PS50931"/>
    </source>
</evidence>
<feature type="domain" description="HTH lysR-type" evidence="6">
    <location>
        <begin position="9"/>
        <end position="66"/>
    </location>
</feature>
<proteinExistence type="inferred from homology"/>
<dbReference type="Proteomes" id="UP000190135">
    <property type="component" value="Unassembled WGS sequence"/>
</dbReference>
<gene>
    <name evidence="7" type="ORF">SAMN05428963_11858</name>
</gene>
<sequence>MNAIHFRSLDLNLLRLFVALWDERHATRAASRLGLTQSAVSHALARLREALDDPLFVREKRSLVPTARAREIAPAIRRTLETLEVILAPSAFDAATSDRQFTVAAGSYACQVILPGLFRLISAEAPGIRLRIVRPDAETARDLELGYIDAAIFPAQALSARFVSHELFTESAVWAVRAGHPAAEGGLSAAKLSTIPLVAVTGASPWTHEQTDDRWPEDFPRPHWIEDYFAGVSAGRPAAIVPGDHAAILIVLSADYAALLPRRFAMAAWLRPRLALFEPVDPPKPITVSAITSAANAENPAVQWLLQSMKRAASDAVAQCDGMIRP</sequence>
<dbReference type="EMBL" id="FUXL01000018">
    <property type="protein sequence ID" value="SKA35079.1"/>
    <property type="molecule type" value="Genomic_DNA"/>
</dbReference>
<comment type="similarity">
    <text evidence="1">Belongs to the LysR transcriptional regulatory family.</text>
</comment>
<organism evidence="7 8">
    <name type="scientific">Consotaella salsifontis</name>
    <dbReference type="NCBI Taxonomy" id="1365950"/>
    <lineage>
        <taxon>Bacteria</taxon>
        <taxon>Pseudomonadati</taxon>
        <taxon>Pseudomonadota</taxon>
        <taxon>Alphaproteobacteria</taxon>
        <taxon>Hyphomicrobiales</taxon>
        <taxon>Aurantimonadaceae</taxon>
        <taxon>Consotaella</taxon>
    </lineage>
</organism>
<dbReference type="InterPro" id="IPR036388">
    <property type="entry name" value="WH-like_DNA-bd_sf"/>
</dbReference>
<dbReference type="GO" id="GO:0003677">
    <property type="term" value="F:DNA binding"/>
    <property type="evidence" value="ECO:0007669"/>
    <property type="project" value="UniProtKB-KW"/>
</dbReference>
<dbReference type="InterPro" id="IPR050389">
    <property type="entry name" value="LysR-type_TF"/>
</dbReference>
<evidence type="ECO:0000256" key="2">
    <source>
        <dbReference type="ARBA" id="ARBA00022458"/>
    </source>
</evidence>
<dbReference type="PANTHER" id="PTHR30118:SF15">
    <property type="entry name" value="TRANSCRIPTIONAL REGULATORY PROTEIN"/>
    <property type="match status" value="1"/>
</dbReference>
<evidence type="ECO:0000256" key="3">
    <source>
        <dbReference type="ARBA" id="ARBA00023015"/>
    </source>
</evidence>
<dbReference type="InterPro" id="IPR037402">
    <property type="entry name" value="YidZ_PBP2"/>
</dbReference>
<evidence type="ECO:0000313" key="7">
    <source>
        <dbReference type="EMBL" id="SKA35079.1"/>
    </source>
</evidence>
<protein>
    <submittedName>
        <fullName evidence="7">Transcriptional regulator, LysR family</fullName>
    </submittedName>
</protein>
<dbReference type="AlphaFoldDB" id="A0A1T4T454"/>
<dbReference type="OrthoDB" id="8339333at2"/>
<name>A0A1T4T454_9HYPH</name>
<dbReference type="SUPFAM" id="SSF53850">
    <property type="entry name" value="Periplasmic binding protein-like II"/>
    <property type="match status" value="1"/>
</dbReference>
<dbReference type="Pfam" id="PF03466">
    <property type="entry name" value="LysR_substrate"/>
    <property type="match status" value="1"/>
</dbReference>
<accession>A0A1T4T454</accession>
<dbReference type="PROSITE" id="PS50931">
    <property type="entry name" value="HTH_LYSR"/>
    <property type="match status" value="1"/>
</dbReference>
<dbReference type="Gene3D" id="1.10.10.10">
    <property type="entry name" value="Winged helix-like DNA-binding domain superfamily/Winged helix DNA-binding domain"/>
    <property type="match status" value="1"/>
</dbReference>
<dbReference type="CDD" id="cd08417">
    <property type="entry name" value="PBP2_Nitroaromatics_like"/>
    <property type="match status" value="1"/>
</dbReference>
<dbReference type="PANTHER" id="PTHR30118">
    <property type="entry name" value="HTH-TYPE TRANSCRIPTIONAL REGULATOR LEUO-RELATED"/>
    <property type="match status" value="1"/>
</dbReference>
<dbReference type="PRINTS" id="PR00039">
    <property type="entry name" value="HTHLYSR"/>
</dbReference>
<dbReference type="Pfam" id="PF00126">
    <property type="entry name" value="HTH_1"/>
    <property type="match status" value="1"/>
</dbReference>
<evidence type="ECO:0000256" key="4">
    <source>
        <dbReference type="ARBA" id="ARBA00023125"/>
    </source>
</evidence>
<keyword evidence="2" id="KW-0536">Nodulation</keyword>
<evidence type="ECO:0000313" key="8">
    <source>
        <dbReference type="Proteomes" id="UP000190135"/>
    </source>
</evidence>
<keyword evidence="4" id="KW-0238">DNA-binding</keyword>
<dbReference type="InterPro" id="IPR000847">
    <property type="entry name" value="LysR_HTH_N"/>
</dbReference>
<dbReference type="SUPFAM" id="SSF46785">
    <property type="entry name" value="Winged helix' DNA-binding domain"/>
    <property type="match status" value="1"/>
</dbReference>
<dbReference type="RefSeq" id="WP_131829971.1">
    <property type="nucleotide sequence ID" value="NZ_FUXL01000018.1"/>
</dbReference>
<dbReference type="Gene3D" id="3.40.190.10">
    <property type="entry name" value="Periplasmic binding protein-like II"/>
    <property type="match status" value="2"/>
</dbReference>